<reference evidence="3 4" key="1">
    <citation type="submission" date="2021-08" db="EMBL/GenBank/DDBJ databases">
        <title>The highly contiguous genome resource for Trichoderma semiorbis FJ059, a fungal antagonistic to plant pathogens.</title>
        <authorList>
            <person name="Liu T."/>
        </authorList>
    </citation>
    <scope>NUCLEOTIDE SEQUENCE [LARGE SCALE GENOMIC DNA]</scope>
    <source>
        <strain evidence="3 4">FJ059</strain>
    </source>
</reference>
<feature type="region of interest" description="Disordered" evidence="1">
    <location>
        <begin position="48"/>
        <end position="87"/>
    </location>
</feature>
<evidence type="ECO:0000313" key="3">
    <source>
        <dbReference type="EMBL" id="KAH0521825.1"/>
    </source>
</evidence>
<evidence type="ECO:0000256" key="2">
    <source>
        <dbReference type="SAM" id="SignalP"/>
    </source>
</evidence>
<feature type="signal peptide" evidence="2">
    <location>
        <begin position="1"/>
        <end position="21"/>
    </location>
</feature>
<comment type="caution">
    <text evidence="3">The sequence shown here is derived from an EMBL/GenBank/DDBJ whole genome shotgun (WGS) entry which is preliminary data.</text>
</comment>
<feature type="chain" id="PRO_5040123881" description="Secreted protein" evidence="2">
    <location>
        <begin position="22"/>
        <end position="87"/>
    </location>
</feature>
<sequence length="87" mass="9757">MILRVRFRLLVFRVLVFRASTVPCPTPPRRSSELSSSVILPLIEQPGQLSPAAENHSRITHGRPPITASRLPAVHTQNRQTPRFPAK</sequence>
<evidence type="ECO:0008006" key="5">
    <source>
        <dbReference type="Google" id="ProtNLM"/>
    </source>
</evidence>
<gene>
    <name evidence="3" type="ORF">TsFJ059_005762</name>
</gene>
<organism evidence="3 4">
    <name type="scientific">Trichoderma semiorbis</name>
    <dbReference type="NCBI Taxonomy" id="1491008"/>
    <lineage>
        <taxon>Eukaryota</taxon>
        <taxon>Fungi</taxon>
        <taxon>Dikarya</taxon>
        <taxon>Ascomycota</taxon>
        <taxon>Pezizomycotina</taxon>
        <taxon>Sordariomycetes</taxon>
        <taxon>Hypocreomycetidae</taxon>
        <taxon>Hypocreales</taxon>
        <taxon>Hypocreaceae</taxon>
        <taxon>Trichoderma</taxon>
    </lineage>
</organism>
<name>A0A9P8KLE5_9HYPO</name>
<dbReference type="Proteomes" id="UP000826573">
    <property type="component" value="Unassembled WGS sequence"/>
</dbReference>
<keyword evidence="4" id="KW-1185">Reference proteome</keyword>
<dbReference type="EMBL" id="JAIMJC010000007">
    <property type="protein sequence ID" value="KAH0521825.1"/>
    <property type="molecule type" value="Genomic_DNA"/>
</dbReference>
<accession>A0A9P8KLE5</accession>
<protein>
    <recommendedName>
        <fullName evidence="5">Secreted protein</fullName>
    </recommendedName>
</protein>
<dbReference type="AlphaFoldDB" id="A0A9P8KLE5"/>
<evidence type="ECO:0000313" key="4">
    <source>
        <dbReference type="Proteomes" id="UP000826573"/>
    </source>
</evidence>
<keyword evidence="2" id="KW-0732">Signal</keyword>
<evidence type="ECO:0000256" key="1">
    <source>
        <dbReference type="SAM" id="MobiDB-lite"/>
    </source>
</evidence>
<proteinExistence type="predicted"/>